<evidence type="ECO:0000256" key="1">
    <source>
        <dbReference type="ARBA" id="ARBA00004236"/>
    </source>
</evidence>
<evidence type="ECO:0000256" key="3">
    <source>
        <dbReference type="ARBA" id="ARBA00023136"/>
    </source>
</evidence>
<evidence type="ECO:0000256" key="4">
    <source>
        <dbReference type="ARBA" id="ARBA00023224"/>
    </source>
</evidence>
<feature type="coiled-coil region" evidence="7">
    <location>
        <begin position="456"/>
        <end position="518"/>
    </location>
</feature>
<dbReference type="Gene3D" id="1.10.287.950">
    <property type="entry name" value="Methyl-accepting chemotaxis protein"/>
    <property type="match status" value="1"/>
</dbReference>
<reference evidence="11 12" key="1">
    <citation type="submission" date="2023-11" db="EMBL/GenBank/DDBJ databases">
        <title>Bacillus jintuensis, isolated from a mudflat on the Beibu Gulf coast.</title>
        <authorList>
            <person name="Li M."/>
        </authorList>
    </citation>
    <scope>NUCLEOTIDE SEQUENCE [LARGE SCALE GENOMIC DNA]</scope>
    <source>
        <strain evidence="11 12">31A1R</strain>
    </source>
</reference>
<dbReference type="PROSITE" id="PS50111">
    <property type="entry name" value="CHEMOTAXIS_TRANSDUC_2"/>
    <property type="match status" value="1"/>
</dbReference>
<dbReference type="Pfam" id="PF12729">
    <property type="entry name" value="4HB_MCP_1"/>
    <property type="match status" value="1"/>
</dbReference>
<evidence type="ECO:0000313" key="12">
    <source>
        <dbReference type="Proteomes" id="UP001290455"/>
    </source>
</evidence>
<evidence type="ECO:0000256" key="6">
    <source>
        <dbReference type="PROSITE-ProRule" id="PRU00284"/>
    </source>
</evidence>
<feature type="transmembrane region" description="Helical" evidence="8">
    <location>
        <begin position="198"/>
        <end position="220"/>
    </location>
</feature>
<keyword evidence="7" id="KW-0175">Coiled coil</keyword>
<keyword evidence="8" id="KW-0812">Transmembrane</keyword>
<dbReference type="InterPro" id="IPR003660">
    <property type="entry name" value="HAMP_dom"/>
</dbReference>
<keyword evidence="8" id="KW-1133">Transmembrane helix</keyword>
<dbReference type="SUPFAM" id="SSF58104">
    <property type="entry name" value="Methyl-accepting chemotaxis protein (MCP) signaling domain"/>
    <property type="match status" value="1"/>
</dbReference>
<dbReference type="SMART" id="SM00283">
    <property type="entry name" value="MA"/>
    <property type="match status" value="1"/>
</dbReference>
<name>A0ABU5IWP4_9BACI</name>
<feature type="domain" description="Methyl-accepting transducer" evidence="9">
    <location>
        <begin position="294"/>
        <end position="530"/>
    </location>
</feature>
<dbReference type="CDD" id="cd11386">
    <property type="entry name" value="MCP_signal"/>
    <property type="match status" value="1"/>
</dbReference>
<dbReference type="Pfam" id="PF00672">
    <property type="entry name" value="HAMP"/>
    <property type="match status" value="1"/>
</dbReference>
<comment type="subcellular location">
    <subcellularLocation>
        <location evidence="1">Cell membrane</location>
    </subcellularLocation>
</comment>
<accession>A0ABU5IWP4</accession>
<feature type="domain" description="HAMP" evidence="10">
    <location>
        <begin position="222"/>
        <end position="275"/>
    </location>
</feature>
<evidence type="ECO:0000259" key="9">
    <source>
        <dbReference type="PROSITE" id="PS50111"/>
    </source>
</evidence>
<evidence type="ECO:0000256" key="5">
    <source>
        <dbReference type="ARBA" id="ARBA00029447"/>
    </source>
</evidence>
<evidence type="ECO:0000256" key="2">
    <source>
        <dbReference type="ARBA" id="ARBA00022475"/>
    </source>
</evidence>
<dbReference type="PANTHER" id="PTHR32089">
    <property type="entry name" value="METHYL-ACCEPTING CHEMOTAXIS PROTEIN MCPB"/>
    <property type="match status" value="1"/>
</dbReference>
<comment type="similarity">
    <text evidence="5">Belongs to the methyl-accepting chemotaxis (MCP) protein family.</text>
</comment>
<gene>
    <name evidence="11" type="ORF">SM124_07390</name>
</gene>
<dbReference type="InterPro" id="IPR004089">
    <property type="entry name" value="MCPsignal_dom"/>
</dbReference>
<dbReference type="CDD" id="cd06225">
    <property type="entry name" value="HAMP"/>
    <property type="match status" value="1"/>
</dbReference>
<keyword evidence="4 6" id="KW-0807">Transducer</keyword>
<dbReference type="SMART" id="SM00304">
    <property type="entry name" value="HAMP"/>
    <property type="match status" value="1"/>
</dbReference>
<keyword evidence="3 8" id="KW-0472">Membrane</keyword>
<dbReference type="PROSITE" id="PS50885">
    <property type="entry name" value="HAMP"/>
    <property type="match status" value="1"/>
</dbReference>
<dbReference type="EMBL" id="JAXOFX010000003">
    <property type="protein sequence ID" value="MDZ5471569.1"/>
    <property type="molecule type" value="Genomic_DNA"/>
</dbReference>
<dbReference type="Pfam" id="PF00015">
    <property type="entry name" value="MCPsignal"/>
    <property type="match status" value="1"/>
</dbReference>
<organism evidence="11 12">
    <name type="scientific">Robertmurraya mangrovi</name>
    <dbReference type="NCBI Taxonomy" id="3098077"/>
    <lineage>
        <taxon>Bacteria</taxon>
        <taxon>Bacillati</taxon>
        <taxon>Bacillota</taxon>
        <taxon>Bacilli</taxon>
        <taxon>Bacillales</taxon>
        <taxon>Bacillaceae</taxon>
        <taxon>Robertmurraya</taxon>
    </lineage>
</organism>
<proteinExistence type="inferred from homology"/>
<sequence>MKGASKNKLVNRLIKNSTNMTVRKKLIGSFGLVLILLLAVSGTGIYQLMKVDKSYNELIEDRVTKLMQVEKLKEEMLEQSSAIRAYLLTGGNSYLEEYKQALRDYKVELELLKVSIVSPEGKKILTELEEIGVQFEETIAQQVVHKKANEELEYLLILKGDAKTIGSNFLAKGNELIAIQEKSLEEGTKATSKSVDGIRLTVIIISIVAVILALGLAILVSGQLARPIVKASRAIEKVAKGDFSIETIKVKSKDEIGQMVESVNRMVEDLRGVVGQVRDSASQVASSSEQLNASAQESTSASEQIANLVQRNAEGVETQLRHFNEVENSVGEMSSGIEQITRSSEDMLETAEKTNEVTKKGSSSISKVVTQMNKINDSVSETTEVIRSLGVRSNEISNIVNLITTISDQTNLLALNAAIEAARAGEHGKGFAVVADEVRKLAEESKKSADQITKMISLIQNETDQAVRSMEEQNEEVQEGLNYTSEASQAFAHIESSIDQVTHKVEEVSSALEELSALSNQMVESINEVKKIAEASVASTQEVSAGTEENVATIEEVSASAQSLSLMAEQLQSVMSRFKI</sequence>
<dbReference type="PANTHER" id="PTHR32089:SF112">
    <property type="entry name" value="LYSOZYME-LIKE PROTEIN-RELATED"/>
    <property type="match status" value="1"/>
</dbReference>
<keyword evidence="2" id="KW-1003">Cell membrane</keyword>
<dbReference type="RefSeq" id="WP_322445858.1">
    <property type="nucleotide sequence ID" value="NZ_JAXOFX010000003.1"/>
</dbReference>
<dbReference type="InterPro" id="IPR024478">
    <property type="entry name" value="HlyB_4HB_MCP"/>
</dbReference>
<dbReference type="Proteomes" id="UP001290455">
    <property type="component" value="Unassembled WGS sequence"/>
</dbReference>
<keyword evidence="12" id="KW-1185">Reference proteome</keyword>
<evidence type="ECO:0000256" key="8">
    <source>
        <dbReference type="SAM" id="Phobius"/>
    </source>
</evidence>
<protein>
    <submittedName>
        <fullName evidence="11">Methyl-accepting chemotaxis protein</fullName>
    </submittedName>
</protein>
<evidence type="ECO:0000256" key="7">
    <source>
        <dbReference type="SAM" id="Coils"/>
    </source>
</evidence>
<dbReference type="Gene3D" id="6.10.340.10">
    <property type="match status" value="1"/>
</dbReference>
<feature type="coiled-coil region" evidence="7">
    <location>
        <begin position="55"/>
        <end position="115"/>
    </location>
</feature>
<evidence type="ECO:0000259" key="10">
    <source>
        <dbReference type="PROSITE" id="PS50885"/>
    </source>
</evidence>
<comment type="caution">
    <text evidence="11">The sequence shown here is derived from an EMBL/GenBank/DDBJ whole genome shotgun (WGS) entry which is preliminary data.</text>
</comment>
<evidence type="ECO:0000313" key="11">
    <source>
        <dbReference type="EMBL" id="MDZ5471569.1"/>
    </source>
</evidence>